<proteinExistence type="inferred from homology"/>
<dbReference type="SMART" id="SM00369">
    <property type="entry name" value="LRR_TYP"/>
    <property type="match status" value="4"/>
</dbReference>
<dbReference type="GO" id="GO:0035663">
    <property type="term" value="F:Toll-like receptor 2 binding"/>
    <property type="evidence" value="ECO:0007669"/>
    <property type="project" value="TreeGrafter"/>
</dbReference>
<evidence type="ECO:0000256" key="17">
    <source>
        <dbReference type="SAM" id="Phobius"/>
    </source>
</evidence>
<comment type="subcellular location">
    <subcellularLocation>
        <location evidence="1">Membrane</location>
        <topology evidence="1">Single-pass type I membrane protein</topology>
    </subcellularLocation>
</comment>
<keyword evidence="7" id="KW-0677">Repeat</keyword>
<dbReference type="GO" id="GO:0004888">
    <property type="term" value="F:transmembrane signaling receptor activity"/>
    <property type="evidence" value="ECO:0007669"/>
    <property type="project" value="InterPro"/>
</dbReference>
<dbReference type="Gene3D" id="3.40.50.10140">
    <property type="entry name" value="Toll/interleukin-1 receptor homology (TIR) domain"/>
    <property type="match status" value="1"/>
</dbReference>
<dbReference type="PANTHER" id="PTHR24365:SF422">
    <property type="entry name" value="TOLL-LIKE RECEPTOR 6"/>
    <property type="match status" value="1"/>
</dbReference>
<keyword evidence="12 15" id="KW-0675">Receptor</keyword>
<dbReference type="Gene3D" id="3.80.10.10">
    <property type="entry name" value="Ribonuclease Inhibitor"/>
    <property type="match status" value="1"/>
</dbReference>
<dbReference type="GO" id="GO:0071221">
    <property type="term" value="P:cellular response to bacterial lipopeptide"/>
    <property type="evidence" value="ECO:0007669"/>
    <property type="project" value="TreeGrafter"/>
</dbReference>
<evidence type="ECO:0000256" key="14">
    <source>
        <dbReference type="ARBA" id="ARBA00023198"/>
    </source>
</evidence>
<evidence type="ECO:0000256" key="3">
    <source>
        <dbReference type="ARBA" id="ARBA00022588"/>
    </source>
</evidence>
<evidence type="ECO:0000256" key="9">
    <source>
        <dbReference type="ARBA" id="ARBA00022989"/>
    </source>
</evidence>
<keyword evidence="14 15" id="KW-0395">Inflammatory response</keyword>
<evidence type="ECO:0000256" key="2">
    <source>
        <dbReference type="ARBA" id="ARBA00009634"/>
    </source>
</evidence>
<evidence type="ECO:0000313" key="19">
    <source>
        <dbReference type="Proteomes" id="UP001190640"/>
    </source>
</evidence>
<dbReference type="GeneID" id="129337151"/>
<reference evidence="20" key="1">
    <citation type="submission" date="2025-08" db="UniProtKB">
        <authorList>
            <consortium name="RefSeq"/>
        </authorList>
    </citation>
    <scope>IDENTIFICATION</scope>
    <source>
        <tissue evidence="20">Blood</tissue>
    </source>
</reference>
<evidence type="ECO:0000256" key="16">
    <source>
        <dbReference type="PIRSR" id="PIRSR037595-2"/>
    </source>
</evidence>
<dbReference type="PRINTS" id="PR01537">
    <property type="entry name" value="INTRLKN1R1F"/>
</dbReference>
<dbReference type="InterPro" id="IPR017241">
    <property type="entry name" value="Toll-like_receptor"/>
</dbReference>
<dbReference type="GO" id="GO:0045087">
    <property type="term" value="P:innate immune response"/>
    <property type="evidence" value="ECO:0007669"/>
    <property type="project" value="UniProtKB-UniRule"/>
</dbReference>
<gene>
    <name evidence="20" type="primary">LOC129337151</name>
</gene>
<name>A0AA97JZ12_EUBMA</name>
<sequence>MAKSRSPAASNSGAVFIFITAFLKNIPLTEETGFSTVRSNRFLNKVPKNLSAQTTVLDLSHNNISELHISDFSSILRLQVLNLAHNIIQDLDFSVFWYNVDLEYLDLSHNVLRTLSCHPVLSLRHLDLTGNHYTDMPVCPETNMPKLQYLGLSARRIQGSALSALTNIRLDTLLLSLEDLYEYRAKSIPQFNTKTIQIVFPANKDVRILRDLELGTTESLELSNIHGEQVNELRTFLLSRNGGLLNLTLNNMQCSWEEFISILQAAWETTIEHLVISNATQMDATNADNFNHTKTSLKTLIVRQTVITSIKSDPQHMYRIFSEMNITALTISGAKLIHMLCPSKPSHFTYLCFSYNILTDAVFENCNTLTLLEMLILRVNQLKNLIKVSSMTCHMKSLKYLDMSQNLLQYEDHEKGCSWGENLVELNLSSNLLSDSVFHCLPVNIQKLDLQSNQISSIPKEMVELRALEELNLASNRLTDLPGCGQFSSLRLLNAEMNSIFTPSSEFYHTCQSIREVKAEHNPFMCSCELRVFINLRKQGMVELVGWPESYLCEYPEYLRGIQLKDFHISELVCNTTLLVAVVLVILVVFAVIISFLCVYLDVPWYLKMMWQWTQVKHRVWKNKPEDIHDNIIFHAFISYSERDSDWVKNVLIPNLEKEDGSIRLCQHERNFIAGKSIVENIIDCIEKSYRSIFVLSPNFVQSEWCHYELYFAHHKLFRENTNNLILLLLEPIPTHIIPVRYHKLKALMAKRTYLEWPAEKNKHGLFWANLRAAIYIQLPEK</sequence>
<keyword evidence="19" id="KW-1185">Reference proteome</keyword>
<dbReference type="PROSITE" id="PS51450">
    <property type="entry name" value="LRR"/>
    <property type="match status" value="4"/>
</dbReference>
<feature type="domain" description="TIR" evidence="18">
    <location>
        <begin position="632"/>
        <end position="775"/>
    </location>
</feature>
<dbReference type="FunFam" id="3.40.50.10140:FF:000001">
    <property type="entry name" value="Toll-like receptor 2"/>
    <property type="match status" value="1"/>
</dbReference>
<evidence type="ECO:0000256" key="13">
    <source>
        <dbReference type="ARBA" id="ARBA00023180"/>
    </source>
</evidence>
<dbReference type="SMART" id="SM00082">
    <property type="entry name" value="LRRCT"/>
    <property type="match status" value="1"/>
</dbReference>
<keyword evidence="4" id="KW-0433">Leucine-rich repeat</keyword>
<dbReference type="InterPro" id="IPR003591">
    <property type="entry name" value="Leu-rich_rpt_typical-subtyp"/>
</dbReference>
<keyword evidence="8 15" id="KW-0391">Immunity</keyword>
<keyword evidence="9 17" id="KW-1133">Transmembrane helix</keyword>
<dbReference type="SUPFAM" id="SSF52058">
    <property type="entry name" value="L domain-like"/>
    <property type="match status" value="2"/>
</dbReference>
<dbReference type="InterPro" id="IPR035897">
    <property type="entry name" value="Toll_tir_struct_dom_sf"/>
</dbReference>
<evidence type="ECO:0000256" key="8">
    <source>
        <dbReference type="ARBA" id="ARBA00022859"/>
    </source>
</evidence>
<dbReference type="Proteomes" id="UP001190640">
    <property type="component" value="Chromosome 10"/>
</dbReference>
<dbReference type="KEGG" id="emc:129337151"/>
<dbReference type="PIRSF" id="PIRSF037595">
    <property type="entry name" value="Toll-like_receptor"/>
    <property type="match status" value="1"/>
</dbReference>
<organism evidence="19 20">
    <name type="scientific">Eublepharis macularius</name>
    <name type="common">Leopard gecko</name>
    <name type="synonym">Cyrtodactylus macularius</name>
    <dbReference type="NCBI Taxonomy" id="481883"/>
    <lineage>
        <taxon>Eukaryota</taxon>
        <taxon>Metazoa</taxon>
        <taxon>Chordata</taxon>
        <taxon>Craniata</taxon>
        <taxon>Vertebrata</taxon>
        <taxon>Euteleostomi</taxon>
        <taxon>Lepidosauria</taxon>
        <taxon>Squamata</taxon>
        <taxon>Bifurcata</taxon>
        <taxon>Gekkota</taxon>
        <taxon>Eublepharidae</taxon>
        <taxon>Eublepharinae</taxon>
        <taxon>Eublepharis</taxon>
    </lineage>
</organism>
<evidence type="ECO:0000256" key="6">
    <source>
        <dbReference type="ARBA" id="ARBA00022729"/>
    </source>
</evidence>
<dbReference type="InterPro" id="IPR000157">
    <property type="entry name" value="TIR_dom"/>
</dbReference>
<dbReference type="Pfam" id="PF01582">
    <property type="entry name" value="TIR"/>
    <property type="match status" value="1"/>
</dbReference>
<dbReference type="InterPro" id="IPR001611">
    <property type="entry name" value="Leu-rich_rpt"/>
</dbReference>
<evidence type="ECO:0000256" key="11">
    <source>
        <dbReference type="ARBA" id="ARBA00023136"/>
    </source>
</evidence>
<dbReference type="InterPro" id="IPR032675">
    <property type="entry name" value="LRR_dom_sf"/>
</dbReference>
<keyword evidence="13" id="KW-0325">Glycoprotein</keyword>
<evidence type="ECO:0000256" key="5">
    <source>
        <dbReference type="ARBA" id="ARBA00022692"/>
    </source>
</evidence>
<dbReference type="GO" id="GO:0005886">
    <property type="term" value="C:plasma membrane"/>
    <property type="evidence" value="ECO:0007669"/>
    <property type="project" value="TreeGrafter"/>
</dbReference>
<keyword evidence="10" id="KW-0520">NAD</keyword>
<dbReference type="GO" id="GO:0071723">
    <property type="term" value="F:lipopeptide binding"/>
    <property type="evidence" value="ECO:0007669"/>
    <property type="project" value="TreeGrafter"/>
</dbReference>
<dbReference type="PROSITE" id="PS50104">
    <property type="entry name" value="TIR"/>
    <property type="match status" value="1"/>
</dbReference>
<evidence type="ECO:0000256" key="15">
    <source>
        <dbReference type="PIRNR" id="PIRNR037595"/>
    </source>
</evidence>
<dbReference type="PANTHER" id="PTHR24365">
    <property type="entry name" value="TOLL-LIKE RECEPTOR"/>
    <property type="match status" value="1"/>
</dbReference>
<dbReference type="GO" id="GO:0006954">
    <property type="term" value="P:inflammatory response"/>
    <property type="evidence" value="ECO:0007669"/>
    <property type="project" value="UniProtKB-UniRule"/>
</dbReference>
<evidence type="ECO:0000259" key="18">
    <source>
        <dbReference type="PROSITE" id="PS50104"/>
    </source>
</evidence>
<dbReference type="AlphaFoldDB" id="A0AA97JZ12"/>
<evidence type="ECO:0000313" key="20">
    <source>
        <dbReference type="RefSeq" id="XP_054846652.1"/>
    </source>
</evidence>
<dbReference type="FunFam" id="3.80.10.10:FF:000046">
    <property type="entry name" value="Toll-like receptor 2"/>
    <property type="match status" value="1"/>
</dbReference>
<keyword evidence="16" id="KW-1015">Disulfide bond</keyword>
<keyword evidence="11 17" id="KW-0472">Membrane</keyword>
<comment type="similarity">
    <text evidence="2 15">Belongs to the Toll-like receptor family.</text>
</comment>
<dbReference type="SMART" id="SM00255">
    <property type="entry name" value="TIR"/>
    <property type="match status" value="1"/>
</dbReference>
<dbReference type="GO" id="GO:0002224">
    <property type="term" value="P:toll-like receptor signaling pathway"/>
    <property type="evidence" value="ECO:0007669"/>
    <property type="project" value="InterPro"/>
</dbReference>
<evidence type="ECO:0000256" key="10">
    <source>
        <dbReference type="ARBA" id="ARBA00023027"/>
    </source>
</evidence>
<evidence type="ECO:0000256" key="4">
    <source>
        <dbReference type="ARBA" id="ARBA00022614"/>
    </source>
</evidence>
<accession>A0AA97JZ12</accession>
<keyword evidence="3 15" id="KW-0399">Innate immunity</keyword>
<evidence type="ECO:0000256" key="7">
    <source>
        <dbReference type="ARBA" id="ARBA00022737"/>
    </source>
</evidence>
<dbReference type="SUPFAM" id="SSF52200">
    <property type="entry name" value="Toll/Interleukin receptor TIR domain"/>
    <property type="match status" value="1"/>
</dbReference>
<evidence type="ECO:0000256" key="1">
    <source>
        <dbReference type="ARBA" id="ARBA00004479"/>
    </source>
</evidence>
<evidence type="ECO:0000256" key="12">
    <source>
        <dbReference type="ARBA" id="ARBA00023170"/>
    </source>
</evidence>
<dbReference type="Pfam" id="PF13855">
    <property type="entry name" value="LRR_8"/>
    <property type="match status" value="2"/>
</dbReference>
<dbReference type="RefSeq" id="XP_054846652.1">
    <property type="nucleotide sequence ID" value="XM_054990677.1"/>
</dbReference>
<feature type="transmembrane region" description="Helical" evidence="17">
    <location>
        <begin position="578"/>
        <end position="601"/>
    </location>
</feature>
<keyword evidence="5 17" id="KW-0812">Transmembrane</keyword>
<keyword evidence="6" id="KW-0732">Signal</keyword>
<feature type="disulfide bond" evidence="16">
    <location>
        <begin position="417"/>
        <end position="440"/>
    </location>
</feature>
<dbReference type="InterPro" id="IPR000483">
    <property type="entry name" value="Cys-rich_flank_reg_C"/>
</dbReference>
<protein>
    <submittedName>
        <fullName evidence="20">Toll-like receptor 1</fullName>
    </submittedName>
</protein>